<dbReference type="Pfam" id="PF04811">
    <property type="entry name" value="Sec23_trunk"/>
    <property type="match status" value="1"/>
</dbReference>
<dbReference type="InterPro" id="IPR006896">
    <property type="entry name" value="Sec23/24_trunk_dom"/>
</dbReference>
<dbReference type="OrthoDB" id="49016at2759"/>
<dbReference type="AlphaFoldDB" id="A0A1J4JIY4"/>
<proteinExistence type="inferred from homology"/>
<keyword evidence="3" id="KW-0333">Golgi apparatus</keyword>
<protein>
    <recommendedName>
        <fullName evidence="9">Sec23/Sec24 trunk domain containing protein</fullName>
    </recommendedName>
</protein>
<comment type="similarity">
    <text evidence="2">Belongs to the SEC23/SEC24 family. SEC24 subfamily.</text>
</comment>
<feature type="domain" description="Zinc finger Sec23/Sec24-type" evidence="4">
    <location>
        <begin position="70"/>
        <end position="102"/>
    </location>
</feature>
<dbReference type="InterPro" id="IPR012990">
    <property type="entry name" value="Beta-sandwich_Sec23_24"/>
</dbReference>
<dbReference type="SUPFAM" id="SSF53300">
    <property type="entry name" value="vWA-like"/>
    <property type="match status" value="1"/>
</dbReference>
<evidence type="ECO:0000313" key="7">
    <source>
        <dbReference type="EMBL" id="OHS99144.1"/>
    </source>
</evidence>
<dbReference type="PANTHER" id="PTHR13803">
    <property type="entry name" value="SEC24-RELATED PROTEIN"/>
    <property type="match status" value="1"/>
</dbReference>
<dbReference type="VEuPathDB" id="TrichDB:TRFO_34504"/>
<dbReference type="Proteomes" id="UP000179807">
    <property type="component" value="Unassembled WGS sequence"/>
</dbReference>
<dbReference type="GO" id="GO:0030127">
    <property type="term" value="C:COPII vesicle coat"/>
    <property type="evidence" value="ECO:0007669"/>
    <property type="project" value="InterPro"/>
</dbReference>
<dbReference type="InterPro" id="IPR036465">
    <property type="entry name" value="vWFA_dom_sf"/>
</dbReference>
<gene>
    <name evidence="7" type="ORF">TRFO_34504</name>
</gene>
<dbReference type="GO" id="GO:0070971">
    <property type="term" value="C:endoplasmic reticulum exit site"/>
    <property type="evidence" value="ECO:0007669"/>
    <property type="project" value="TreeGrafter"/>
</dbReference>
<keyword evidence="8" id="KW-1185">Reference proteome</keyword>
<evidence type="ECO:0000256" key="3">
    <source>
        <dbReference type="ARBA" id="ARBA00023034"/>
    </source>
</evidence>
<dbReference type="EMBL" id="MLAK01001022">
    <property type="protein sequence ID" value="OHS99144.1"/>
    <property type="molecule type" value="Genomic_DNA"/>
</dbReference>
<evidence type="ECO:0000313" key="8">
    <source>
        <dbReference type="Proteomes" id="UP000179807"/>
    </source>
</evidence>
<dbReference type="GeneID" id="94844400"/>
<dbReference type="Pfam" id="PF04810">
    <property type="entry name" value="zf-Sec23_Sec24"/>
    <property type="match status" value="1"/>
</dbReference>
<dbReference type="InterPro" id="IPR036174">
    <property type="entry name" value="Znf_Sec23_Sec24_sf"/>
</dbReference>
<dbReference type="GO" id="GO:0008270">
    <property type="term" value="F:zinc ion binding"/>
    <property type="evidence" value="ECO:0007669"/>
    <property type="project" value="InterPro"/>
</dbReference>
<evidence type="ECO:0000259" key="6">
    <source>
        <dbReference type="Pfam" id="PF08033"/>
    </source>
</evidence>
<comment type="subcellular location">
    <subcellularLocation>
        <location evidence="1">Golgi apparatus membrane</location>
    </subcellularLocation>
</comment>
<dbReference type="GO" id="GO:0000139">
    <property type="term" value="C:Golgi membrane"/>
    <property type="evidence" value="ECO:0007669"/>
    <property type="project" value="UniProtKB-SubCell"/>
</dbReference>
<evidence type="ECO:0000256" key="2">
    <source>
        <dbReference type="ARBA" id="ARBA00008334"/>
    </source>
</evidence>
<comment type="caution">
    <text evidence="7">The sequence shown here is derived from an EMBL/GenBank/DDBJ whole genome shotgun (WGS) entry which is preliminary data.</text>
</comment>
<organism evidence="7 8">
    <name type="scientific">Tritrichomonas foetus</name>
    <dbReference type="NCBI Taxonomy" id="1144522"/>
    <lineage>
        <taxon>Eukaryota</taxon>
        <taxon>Metamonada</taxon>
        <taxon>Parabasalia</taxon>
        <taxon>Tritrichomonadida</taxon>
        <taxon>Tritrichomonadidae</taxon>
        <taxon>Tritrichomonas</taxon>
    </lineage>
</organism>
<dbReference type="RefSeq" id="XP_068352281.1">
    <property type="nucleotide sequence ID" value="XM_068509696.1"/>
</dbReference>
<evidence type="ECO:0008006" key="9">
    <source>
        <dbReference type="Google" id="ProtNLM"/>
    </source>
</evidence>
<dbReference type="InterPro" id="IPR050550">
    <property type="entry name" value="SEC23_SEC24_subfamily"/>
</dbReference>
<dbReference type="SUPFAM" id="SSF81995">
    <property type="entry name" value="beta-sandwich domain of Sec23/24"/>
    <property type="match status" value="1"/>
</dbReference>
<dbReference type="InterPro" id="IPR006895">
    <property type="entry name" value="Znf_Sec23_Sec24"/>
</dbReference>
<dbReference type="Gene3D" id="3.40.50.410">
    <property type="entry name" value="von Willebrand factor, type A domain"/>
    <property type="match status" value="1"/>
</dbReference>
<dbReference type="Gene3D" id="2.30.30.380">
    <property type="entry name" value="Zn-finger domain of Sec23/24"/>
    <property type="match status" value="1"/>
</dbReference>
<dbReference type="Pfam" id="PF08033">
    <property type="entry name" value="Sec23_BS"/>
    <property type="match status" value="1"/>
</dbReference>
<dbReference type="GO" id="GO:0006886">
    <property type="term" value="P:intracellular protein transport"/>
    <property type="evidence" value="ECO:0007669"/>
    <property type="project" value="InterPro"/>
</dbReference>
<sequence>MECTMNFDSHVFPPEIYDTIPSDFIRIPAYSMPSTTATDVAQQFSSFIALKILAKNVTVPIINCRRGDLPRCGTCKAYLSPFVVVNREYHSWRCPLCGHLNSTIMFTSIWDMTQKFDRPELQNLVYDILPPTNYCYINGKHRVFLFVVDEWLLSRKSKSYQIMIDQLEAVKKVIKKDDYIGLITYSSSVTLVDLNSSKSQSFMDFEPELFLKNDSFFVTAEIGFENLIKTIKSFGHTKEFQRTLTFTALEWACHVMRKFGGRLLLFSSGRVREDDETQAIRNSDAANVYSDINIFKTIRNRSISISLFKSSPIRQIENWAFNTGGIVCPFGQTSSLCGLFSVDSVWDCSMSFRTSTNVKNLAIYGNCSLLDNGVFVFPIATSEQSYIFELETIVPSIGSSDPLQQGGVNQDFHFQFALRFTDDNGMRKLRIINGKMPFTDIIRFPIDEAAISLFLMRKRFAESRELIFNSRVELSKNLLTPNTKLPQLIYGGTISDSPFLNDVTVERFAMSILKTTVDFGNDRKLSVVWTSSMIILFPQPTAQEMEAIANATHQMGISPMPFFSPKNESEFESMVDDDIEAKRWYSEVTGYIQK</sequence>
<reference evidence="7" key="1">
    <citation type="submission" date="2016-10" db="EMBL/GenBank/DDBJ databases">
        <authorList>
            <person name="Benchimol M."/>
            <person name="Almeida L.G."/>
            <person name="Vasconcelos A.T."/>
            <person name="Perreira-Neves A."/>
            <person name="Rosa I.A."/>
            <person name="Tasca T."/>
            <person name="Bogo M.R."/>
            <person name="de Souza W."/>
        </authorList>
    </citation>
    <scope>NUCLEOTIDE SEQUENCE [LARGE SCALE GENOMIC DNA]</scope>
    <source>
        <strain evidence="7">K</strain>
    </source>
</reference>
<dbReference type="GO" id="GO:0000149">
    <property type="term" value="F:SNARE binding"/>
    <property type="evidence" value="ECO:0007669"/>
    <property type="project" value="TreeGrafter"/>
</dbReference>
<evidence type="ECO:0000259" key="4">
    <source>
        <dbReference type="Pfam" id="PF04810"/>
    </source>
</evidence>
<feature type="domain" description="Sec23/Sec24 beta-sandwich" evidence="6">
    <location>
        <begin position="346"/>
        <end position="439"/>
    </location>
</feature>
<accession>A0A1J4JIY4</accession>
<dbReference type="SUPFAM" id="SSF82919">
    <property type="entry name" value="Zn-finger domain of Sec23/24"/>
    <property type="match status" value="1"/>
</dbReference>
<name>A0A1J4JIY4_9EUKA</name>
<evidence type="ECO:0000256" key="1">
    <source>
        <dbReference type="ARBA" id="ARBA00004394"/>
    </source>
</evidence>
<evidence type="ECO:0000259" key="5">
    <source>
        <dbReference type="Pfam" id="PF04811"/>
    </source>
</evidence>
<feature type="domain" description="Sec23/Sec24 trunk" evidence="5">
    <location>
        <begin position="143"/>
        <end position="270"/>
    </location>
</feature>
<dbReference type="Gene3D" id="2.60.40.1670">
    <property type="entry name" value="beta-sandwich domain of Sec23/24"/>
    <property type="match status" value="1"/>
</dbReference>
<dbReference type="PANTHER" id="PTHR13803:SF39">
    <property type="entry name" value="SECRETORY 24AB, ISOFORM A"/>
    <property type="match status" value="1"/>
</dbReference>
<dbReference type="GO" id="GO:0090110">
    <property type="term" value="P:COPII-coated vesicle cargo loading"/>
    <property type="evidence" value="ECO:0007669"/>
    <property type="project" value="TreeGrafter"/>
</dbReference>